<feature type="compositionally biased region" description="Polar residues" evidence="8">
    <location>
        <begin position="622"/>
        <end position="636"/>
    </location>
</feature>
<evidence type="ECO:0000256" key="2">
    <source>
        <dbReference type="ARBA" id="ARBA00008017"/>
    </source>
</evidence>
<evidence type="ECO:0000256" key="4">
    <source>
        <dbReference type="ARBA" id="ARBA00022692"/>
    </source>
</evidence>
<evidence type="ECO:0000256" key="9">
    <source>
        <dbReference type="SAM" id="Phobius"/>
    </source>
</evidence>
<feature type="region of interest" description="Disordered" evidence="8">
    <location>
        <begin position="608"/>
        <end position="636"/>
    </location>
</feature>
<dbReference type="EMBL" id="CZBI01000003">
    <property type="protein sequence ID" value="CUP97671.1"/>
    <property type="molecule type" value="Genomic_DNA"/>
</dbReference>
<evidence type="ECO:0000259" key="11">
    <source>
        <dbReference type="Pfam" id="PF21082"/>
    </source>
</evidence>
<evidence type="ECO:0000313" key="13">
    <source>
        <dbReference type="Proteomes" id="UP000095541"/>
    </source>
</evidence>
<feature type="transmembrane region" description="Helical" evidence="9">
    <location>
        <begin position="293"/>
        <end position="321"/>
    </location>
</feature>
<accession>A0A174SMS1</accession>
<keyword evidence="6 9" id="KW-0472">Membrane</keyword>
<comment type="similarity">
    <text evidence="2">Belongs to the MscS (TC 1.A.23) family.</text>
</comment>
<comment type="subcellular location">
    <subcellularLocation>
        <location evidence="1">Cell membrane</location>
        <topology evidence="1">Multi-pass membrane protein</topology>
    </subcellularLocation>
</comment>
<dbReference type="GO" id="GO:0008381">
    <property type="term" value="F:mechanosensitive monoatomic ion channel activity"/>
    <property type="evidence" value="ECO:0007669"/>
    <property type="project" value="InterPro"/>
</dbReference>
<organism evidence="12 13">
    <name type="scientific">Bacteroides thetaiotaomicron</name>
    <dbReference type="NCBI Taxonomy" id="818"/>
    <lineage>
        <taxon>Bacteria</taxon>
        <taxon>Pseudomonadati</taxon>
        <taxon>Bacteroidota</taxon>
        <taxon>Bacteroidia</taxon>
        <taxon>Bacteroidales</taxon>
        <taxon>Bacteroidaceae</taxon>
        <taxon>Bacteroides</taxon>
    </lineage>
</organism>
<dbReference type="SUPFAM" id="SSF50182">
    <property type="entry name" value="Sm-like ribonucleoproteins"/>
    <property type="match status" value="1"/>
</dbReference>
<reference evidence="12 13" key="1">
    <citation type="submission" date="2015-09" db="EMBL/GenBank/DDBJ databases">
        <authorList>
            <consortium name="Pathogen Informatics"/>
        </authorList>
    </citation>
    <scope>NUCLEOTIDE SEQUENCE [LARGE SCALE GENOMIC DNA]</scope>
    <source>
        <strain evidence="12 13">2789STDY5834945</strain>
    </source>
</reference>
<dbReference type="Pfam" id="PF00924">
    <property type="entry name" value="MS_channel_2nd"/>
    <property type="match status" value="1"/>
</dbReference>
<feature type="transmembrane region" description="Helical" evidence="9">
    <location>
        <begin position="353"/>
        <end position="374"/>
    </location>
</feature>
<evidence type="ECO:0000256" key="8">
    <source>
        <dbReference type="SAM" id="MobiDB-lite"/>
    </source>
</evidence>
<evidence type="ECO:0000256" key="5">
    <source>
        <dbReference type="ARBA" id="ARBA00022989"/>
    </source>
</evidence>
<dbReference type="InterPro" id="IPR011066">
    <property type="entry name" value="MscS_channel_C_sf"/>
</dbReference>
<evidence type="ECO:0000256" key="7">
    <source>
        <dbReference type="SAM" id="Coils"/>
    </source>
</evidence>
<feature type="transmembrane region" description="Helical" evidence="9">
    <location>
        <begin position="421"/>
        <end position="454"/>
    </location>
</feature>
<dbReference type="Pfam" id="PF21082">
    <property type="entry name" value="MS_channel_3rd"/>
    <property type="match status" value="1"/>
</dbReference>
<dbReference type="InterPro" id="IPR049278">
    <property type="entry name" value="MS_channel_C"/>
</dbReference>
<dbReference type="Proteomes" id="UP000095541">
    <property type="component" value="Unassembled WGS sequence"/>
</dbReference>
<evidence type="ECO:0000256" key="3">
    <source>
        <dbReference type="ARBA" id="ARBA00022475"/>
    </source>
</evidence>
<dbReference type="Gene3D" id="3.30.70.100">
    <property type="match status" value="1"/>
</dbReference>
<evidence type="ECO:0000256" key="6">
    <source>
        <dbReference type="ARBA" id="ARBA00023136"/>
    </source>
</evidence>
<sequence length="636" mass="72531">MPCLLKSEIKVNSPNLESFYMDMKKIKRFALLFIMASLAVNVQAQLEQAVKKIFAGDTVATHPVSLHRDSDSARVANLQKSLEEARLNEANMRMEMEQMRLQMLSADSVKFSQQRQRIDSLRQFTKGIPVVAEGDTLFYLFTKRGGYTPQQRAQMTGAAIEEIGKRFNLRPDSVSIDHSDIVSDLMYGNKVLLSLTDQDALWEGVSRDSLAKERRQNVITKLHEMKAEHSIWRMAKRILYFLLVIVGQYLLFRLTNWAFRKLKVRILRLKDTKIKPVSIQGYELLDAQKQANLLVFLAGIGRYILMGIQLLITVPLIFIIFPQTEGLAYRLLGYIWNPIRKIFVDIIDYIPNLFTIIVIWYAVRYLVRLVLYLAREIEAGRLKFNGFYPDWAMPTFHIVRFLLYAFMIAMIYPYLPGSDSGVFQGISVFVGLIVSLGSSTVIGNIIAGLVITYMRPFKMGDRIKLNDTTGDIIEKTPLVTRIRTPKNEVVTVPNSFIMSSHTVNYSTSAREYGLIIHSEVSIGYDVPWRQVNQILIDAALNTPGVVDDPRPFVLETSLSDWYPVYQINAYIKEAHKMSQIYSDLHQTIQDKFNEAGIEIMSPHYMAVRDGNATTTPKDDLSKSNTADTANQSNKSE</sequence>
<feature type="transmembrane region" description="Helical" evidence="9">
    <location>
        <begin position="238"/>
        <end position="259"/>
    </location>
</feature>
<evidence type="ECO:0000259" key="10">
    <source>
        <dbReference type="Pfam" id="PF00924"/>
    </source>
</evidence>
<feature type="coiled-coil region" evidence="7">
    <location>
        <begin position="68"/>
        <end position="107"/>
    </location>
</feature>
<evidence type="ECO:0000256" key="1">
    <source>
        <dbReference type="ARBA" id="ARBA00004651"/>
    </source>
</evidence>
<gene>
    <name evidence="12" type="primary">kefA</name>
    <name evidence="12" type="ORF">ERS852557_02317</name>
</gene>
<keyword evidence="5 9" id="KW-1133">Transmembrane helix</keyword>
<dbReference type="PANTHER" id="PTHR30221">
    <property type="entry name" value="SMALL-CONDUCTANCE MECHANOSENSITIVE CHANNEL"/>
    <property type="match status" value="1"/>
</dbReference>
<keyword evidence="7" id="KW-0175">Coiled coil</keyword>
<feature type="domain" description="Mechanosensitive ion channel MscS" evidence="10">
    <location>
        <begin position="440"/>
        <end position="506"/>
    </location>
</feature>
<dbReference type="AlphaFoldDB" id="A0A174SMS1"/>
<dbReference type="GO" id="GO:0005886">
    <property type="term" value="C:plasma membrane"/>
    <property type="evidence" value="ECO:0007669"/>
    <property type="project" value="UniProtKB-SubCell"/>
</dbReference>
<feature type="domain" description="Mechanosensitive ion channel MscS C-terminal" evidence="11">
    <location>
        <begin position="520"/>
        <end position="599"/>
    </location>
</feature>
<feature type="transmembrane region" description="Helical" evidence="9">
    <location>
        <begin position="395"/>
        <end position="415"/>
    </location>
</feature>
<dbReference type="InterPro" id="IPR006685">
    <property type="entry name" value="MscS_channel_2nd"/>
</dbReference>
<evidence type="ECO:0000313" key="12">
    <source>
        <dbReference type="EMBL" id="CUP97671.1"/>
    </source>
</evidence>
<dbReference type="SUPFAM" id="SSF82689">
    <property type="entry name" value="Mechanosensitive channel protein MscS (YggB), C-terminal domain"/>
    <property type="match status" value="1"/>
</dbReference>
<dbReference type="InterPro" id="IPR045275">
    <property type="entry name" value="MscS_archaea/bacteria_type"/>
</dbReference>
<keyword evidence="4 9" id="KW-0812">Transmembrane</keyword>
<dbReference type="Gene3D" id="2.30.30.60">
    <property type="match status" value="1"/>
</dbReference>
<protein>
    <submittedName>
        <fullName evidence="12">Mechanosensitive ion channel MscS</fullName>
    </submittedName>
</protein>
<name>A0A174SMS1_BACT4</name>
<proteinExistence type="inferred from homology"/>
<dbReference type="InterPro" id="IPR010920">
    <property type="entry name" value="LSM_dom_sf"/>
</dbReference>
<dbReference type="InterPro" id="IPR023408">
    <property type="entry name" value="MscS_beta-dom_sf"/>
</dbReference>
<keyword evidence="3" id="KW-1003">Cell membrane</keyword>
<dbReference type="Gene3D" id="1.10.287.1260">
    <property type="match status" value="1"/>
</dbReference>
<dbReference type="PANTHER" id="PTHR30221:SF18">
    <property type="entry name" value="SLL0590 PROTEIN"/>
    <property type="match status" value="1"/>
</dbReference>